<accession>A0A173V6H5</accession>
<feature type="transmembrane region" description="Helical" evidence="2">
    <location>
        <begin position="125"/>
        <end position="145"/>
    </location>
</feature>
<dbReference type="Pfam" id="PF07228">
    <property type="entry name" value="SpoIIE"/>
    <property type="match status" value="1"/>
</dbReference>
<dbReference type="SMART" id="SM00331">
    <property type="entry name" value="PP2C_SIG"/>
    <property type="match status" value="1"/>
</dbReference>
<keyword evidence="2" id="KW-0472">Membrane</keyword>
<dbReference type="Pfam" id="PF19732">
    <property type="entry name" value="SpoIIE_N"/>
    <property type="match status" value="1"/>
</dbReference>
<sequence>MRRFNFNLKHMLVCMAALLSPQFQLAGVYPLVPALFMTGFVCGVNRSLLFLCSICGLLILAPVSVMVKYALVILLSAALVWGLEQYTGHCRTHVAGALCGGVTVVVGLCWNGLHLPGTSGLVIRICEGILVTGFIYVVSRLVMMIPDWEPRSEMPVVMYAPGGRRLNEYAESFEKLSRTFRKMNRYKEDFSAEELGRMQTEVTGRICASCNQCAICWEEDTMPMYQILYRFLQALQRGRETDVQERATELGEYCPYREDLIEQVQLVFEKAHLNMAWYNRLQENRDVIAQQLDAMAYIMEDCANEETDVTAKEGKITASMRYAWKELGVLVEQLRILENSHGKWQVLFQGRTRGSKCISVREMARLISGVSGRGFAPAKDSKALLGTESQSLIFCENSRLTAGYGVARAVREDEQVSGDNFSFQMLDNGCCVMAVSDGMGSGYAACKESEMVIDLIEKFMEAGFLPDTALRMMNSAMVTHGEHNLFSTVDLMRLDLDSGEAAFYKIGAATTFIRHGKEVRMVTQKSMPVGVFVGQQVPKVTEQLADGDFVIMVTDGVLEHLHVRDAGETICEVIRGIDTNNAAEFSRLVLEQVLLYTGGRVRDDMTVLTAGIWSR</sequence>
<dbReference type="OrthoDB" id="9763774at2"/>
<evidence type="ECO:0000256" key="1">
    <source>
        <dbReference type="ARBA" id="ARBA00022801"/>
    </source>
</evidence>
<feature type="transmembrane region" description="Helical" evidence="2">
    <location>
        <begin position="95"/>
        <end position="113"/>
    </location>
</feature>
<keyword evidence="2" id="KW-0812">Transmembrane</keyword>
<dbReference type="EC" id="3.1.3.16" evidence="4"/>
<evidence type="ECO:0000313" key="5">
    <source>
        <dbReference type="Proteomes" id="UP000095492"/>
    </source>
</evidence>
<dbReference type="RefSeq" id="WP_021738002.1">
    <property type="nucleotide sequence ID" value="NZ_CABKSU010000021.1"/>
</dbReference>
<name>A0A173V6H5_EUBRA</name>
<dbReference type="Proteomes" id="UP000095492">
    <property type="component" value="Unassembled WGS sequence"/>
</dbReference>
<proteinExistence type="predicted"/>
<dbReference type="InterPro" id="IPR036457">
    <property type="entry name" value="PPM-type-like_dom_sf"/>
</dbReference>
<dbReference type="SUPFAM" id="SSF81606">
    <property type="entry name" value="PP2C-like"/>
    <property type="match status" value="1"/>
</dbReference>
<feature type="transmembrane region" description="Helical" evidence="2">
    <location>
        <begin position="66"/>
        <end position="83"/>
    </location>
</feature>
<dbReference type="GO" id="GO:0004722">
    <property type="term" value="F:protein serine/threonine phosphatase activity"/>
    <property type="evidence" value="ECO:0007669"/>
    <property type="project" value="UniProtKB-EC"/>
</dbReference>
<gene>
    <name evidence="4" type="primary">spoIIE</name>
    <name evidence="4" type="ORF">ERS852448_02464</name>
</gene>
<dbReference type="STRING" id="39490.ERS852448_02464"/>
<feature type="domain" description="PPM-type phosphatase" evidence="3">
    <location>
        <begin position="401"/>
        <end position="612"/>
    </location>
</feature>
<dbReference type="GeneID" id="42785566"/>
<evidence type="ECO:0000259" key="3">
    <source>
        <dbReference type="SMART" id="SM00331"/>
    </source>
</evidence>
<dbReference type="EMBL" id="CYYA01000020">
    <property type="protein sequence ID" value="CUN21468.1"/>
    <property type="molecule type" value="Genomic_DNA"/>
</dbReference>
<evidence type="ECO:0000313" key="4">
    <source>
        <dbReference type="EMBL" id="CUN21468.1"/>
    </source>
</evidence>
<keyword evidence="1 4" id="KW-0378">Hydrolase</keyword>
<dbReference type="InterPro" id="IPR045768">
    <property type="entry name" value="SpoIIE_N"/>
</dbReference>
<dbReference type="Gene3D" id="3.60.40.10">
    <property type="entry name" value="PPM-type phosphatase domain"/>
    <property type="match status" value="1"/>
</dbReference>
<keyword evidence="2" id="KW-1133">Transmembrane helix</keyword>
<protein>
    <submittedName>
        <fullName evidence="4">Stage II sporulation protein E</fullName>
        <ecNumber evidence="4">3.1.3.16</ecNumber>
    </submittedName>
</protein>
<organism evidence="4 5">
    <name type="scientific">Eubacterium ramulus</name>
    <dbReference type="NCBI Taxonomy" id="39490"/>
    <lineage>
        <taxon>Bacteria</taxon>
        <taxon>Bacillati</taxon>
        <taxon>Bacillota</taxon>
        <taxon>Clostridia</taxon>
        <taxon>Eubacteriales</taxon>
        <taxon>Eubacteriaceae</taxon>
        <taxon>Eubacterium</taxon>
    </lineage>
</organism>
<dbReference type="InterPro" id="IPR052016">
    <property type="entry name" value="Bact_Sigma-Reg"/>
</dbReference>
<dbReference type="AlphaFoldDB" id="A0A173V6H5"/>
<dbReference type="PANTHER" id="PTHR43156">
    <property type="entry name" value="STAGE II SPORULATION PROTEIN E-RELATED"/>
    <property type="match status" value="1"/>
</dbReference>
<dbReference type="InterPro" id="IPR001932">
    <property type="entry name" value="PPM-type_phosphatase-like_dom"/>
</dbReference>
<reference evidence="4 5" key="1">
    <citation type="submission" date="2015-09" db="EMBL/GenBank/DDBJ databases">
        <authorList>
            <consortium name="Pathogen Informatics"/>
        </authorList>
    </citation>
    <scope>NUCLEOTIDE SEQUENCE [LARGE SCALE GENOMIC DNA]</scope>
    <source>
        <strain evidence="4 5">2789STDY5608891</strain>
    </source>
</reference>
<evidence type="ECO:0000256" key="2">
    <source>
        <dbReference type="SAM" id="Phobius"/>
    </source>
</evidence>
<dbReference type="PANTHER" id="PTHR43156:SF2">
    <property type="entry name" value="STAGE II SPORULATION PROTEIN E"/>
    <property type="match status" value="1"/>
</dbReference>